<dbReference type="GO" id="GO:0016740">
    <property type="term" value="F:transferase activity"/>
    <property type="evidence" value="ECO:0007669"/>
    <property type="project" value="UniProtKB-KW"/>
</dbReference>
<organism evidence="10 11">
    <name type="scientific">Fibrella rubiginis</name>
    <dbReference type="NCBI Taxonomy" id="2817060"/>
    <lineage>
        <taxon>Bacteria</taxon>
        <taxon>Pseudomonadati</taxon>
        <taxon>Bacteroidota</taxon>
        <taxon>Cytophagia</taxon>
        <taxon>Cytophagales</taxon>
        <taxon>Spirosomataceae</taxon>
        <taxon>Fibrella</taxon>
    </lineage>
</organism>
<dbReference type="InterPro" id="IPR038063">
    <property type="entry name" value="Transpep_catalytic_dom"/>
</dbReference>
<dbReference type="GO" id="GO:0009252">
    <property type="term" value="P:peptidoglycan biosynthetic process"/>
    <property type="evidence" value="ECO:0007669"/>
    <property type="project" value="UniProtKB-KW"/>
</dbReference>
<dbReference type="GO" id="GO:0071555">
    <property type="term" value="P:cell wall organization"/>
    <property type="evidence" value="ECO:0007669"/>
    <property type="project" value="UniProtKB-UniRule"/>
</dbReference>
<dbReference type="CDD" id="cd16913">
    <property type="entry name" value="YkuD_like"/>
    <property type="match status" value="1"/>
</dbReference>
<comment type="pathway">
    <text evidence="1 7">Cell wall biogenesis; peptidoglycan biosynthesis.</text>
</comment>
<evidence type="ECO:0000256" key="6">
    <source>
        <dbReference type="ARBA" id="ARBA00023316"/>
    </source>
</evidence>
<dbReference type="InterPro" id="IPR052905">
    <property type="entry name" value="LD-transpeptidase_YkuD-like"/>
</dbReference>
<sequence length="379" mass="42678">MRRLTALFLLSITTLTAVAQLPDDWNRLRYYAHSIGVDSLGNRPDAPTLTRYFTQIVYGHTPGRMGYQGVAEQLDTTRIARLTTLFLAEADWCPLLDSMESHDRNYLALKAYCMRCLVDDYLADSLTIEQVQETLNTYRWLNRFATGNRIVVNIPSASLRVTDRLGNTLLNSRVVVGKPDTPTPNFTAYVPSLVMYPYWNVPRSIMVNELLPKIRKNPAVALDILNMQLVDARGQAVDPGTVNWTAPVKAFPYRLRQSTGCGNALGVLKFNVTDPYDIYLHDTNVRRLFKGENRFLSHGCIRVEKPAELANLLLGRARFGADYLNTCPVNASPKTLPLPRAVPVIITYNVLEMDADGAVRVYPDVYHVWRQGRTLVAGE</sequence>
<keyword evidence="3" id="KW-0808">Transferase</keyword>
<proteinExistence type="inferred from homology"/>
<keyword evidence="11" id="KW-1185">Reference proteome</keyword>
<accession>A0A939GF69</accession>
<feature type="signal peptide" evidence="8">
    <location>
        <begin position="1"/>
        <end position="19"/>
    </location>
</feature>
<dbReference type="RefSeq" id="WP_207362971.1">
    <property type="nucleotide sequence ID" value="NZ_JAFMYV010000001.1"/>
</dbReference>
<keyword evidence="4 7" id="KW-0133">Cell shape</keyword>
<reference evidence="10" key="1">
    <citation type="submission" date="2021-03" db="EMBL/GenBank/DDBJ databases">
        <title>Fibrella sp. HMF5335 genome sequencing and assembly.</title>
        <authorList>
            <person name="Kang H."/>
            <person name="Kim H."/>
            <person name="Bae S."/>
            <person name="Joh K."/>
        </authorList>
    </citation>
    <scope>NUCLEOTIDE SEQUENCE</scope>
    <source>
        <strain evidence="10">HMF5335</strain>
    </source>
</reference>
<dbReference type="PANTHER" id="PTHR41533:SF2">
    <property type="entry name" value="BLR7131 PROTEIN"/>
    <property type="match status" value="1"/>
</dbReference>
<evidence type="ECO:0000313" key="11">
    <source>
        <dbReference type="Proteomes" id="UP000664034"/>
    </source>
</evidence>
<dbReference type="SUPFAM" id="SSF141523">
    <property type="entry name" value="L,D-transpeptidase catalytic domain-like"/>
    <property type="match status" value="1"/>
</dbReference>
<evidence type="ECO:0000256" key="7">
    <source>
        <dbReference type="PROSITE-ProRule" id="PRU01373"/>
    </source>
</evidence>
<name>A0A939GF69_9BACT</name>
<feature type="domain" description="L,D-TPase catalytic" evidence="9">
    <location>
        <begin position="148"/>
        <end position="326"/>
    </location>
</feature>
<dbReference type="EMBL" id="JAFMYV010000001">
    <property type="protein sequence ID" value="MBO0935417.1"/>
    <property type="molecule type" value="Genomic_DNA"/>
</dbReference>
<evidence type="ECO:0000313" key="10">
    <source>
        <dbReference type="EMBL" id="MBO0935417.1"/>
    </source>
</evidence>
<keyword evidence="8" id="KW-0732">Signal</keyword>
<feature type="active site" description="Nucleophile" evidence="7">
    <location>
        <position position="300"/>
    </location>
</feature>
<protein>
    <submittedName>
        <fullName evidence="10">L,D-transpeptidase family protein</fullName>
    </submittedName>
</protein>
<keyword evidence="5 7" id="KW-0573">Peptidoglycan synthesis</keyword>
<evidence type="ECO:0000256" key="1">
    <source>
        <dbReference type="ARBA" id="ARBA00004752"/>
    </source>
</evidence>
<evidence type="ECO:0000256" key="4">
    <source>
        <dbReference type="ARBA" id="ARBA00022960"/>
    </source>
</evidence>
<evidence type="ECO:0000256" key="5">
    <source>
        <dbReference type="ARBA" id="ARBA00022984"/>
    </source>
</evidence>
<feature type="active site" description="Proton donor/acceptor" evidence="7">
    <location>
        <position position="281"/>
    </location>
</feature>
<dbReference type="GO" id="GO:0008360">
    <property type="term" value="P:regulation of cell shape"/>
    <property type="evidence" value="ECO:0007669"/>
    <property type="project" value="UniProtKB-UniRule"/>
</dbReference>
<evidence type="ECO:0000256" key="8">
    <source>
        <dbReference type="SAM" id="SignalP"/>
    </source>
</evidence>
<gene>
    <name evidence="10" type="ORF">J2I47_02540</name>
</gene>
<dbReference type="PROSITE" id="PS52029">
    <property type="entry name" value="LD_TPASE"/>
    <property type="match status" value="1"/>
</dbReference>
<dbReference type="AlphaFoldDB" id="A0A939GF69"/>
<dbReference type="Pfam" id="PF03734">
    <property type="entry name" value="YkuD"/>
    <property type="match status" value="1"/>
</dbReference>
<evidence type="ECO:0000259" key="9">
    <source>
        <dbReference type="PROSITE" id="PS52029"/>
    </source>
</evidence>
<feature type="chain" id="PRO_5037107142" evidence="8">
    <location>
        <begin position="20"/>
        <end position="379"/>
    </location>
</feature>
<dbReference type="GO" id="GO:0004180">
    <property type="term" value="F:carboxypeptidase activity"/>
    <property type="evidence" value="ECO:0007669"/>
    <property type="project" value="UniProtKB-ARBA"/>
</dbReference>
<comment type="caution">
    <text evidence="10">The sequence shown here is derived from an EMBL/GenBank/DDBJ whole genome shotgun (WGS) entry which is preliminary data.</text>
</comment>
<dbReference type="InterPro" id="IPR005490">
    <property type="entry name" value="LD_TPept_cat_dom"/>
</dbReference>
<comment type="similarity">
    <text evidence="2">Belongs to the YkuD family.</text>
</comment>
<evidence type="ECO:0000256" key="3">
    <source>
        <dbReference type="ARBA" id="ARBA00022679"/>
    </source>
</evidence>
<dbReference type="Proteomes" id="UP000664034">
    <property type="component" value="Unassembled WGS sequence"/>
</dbReference>
<keyword evidence="6 7" id="KW-0961">Cell wall biogenesis/degradation</keyword>
<dbReference type="Gene3D" id="2.40.440.10">
    <property type="entry name" value="L,D-transpeptidase catalytic domain-like"/>
    <property type="match status" value="1"/>
</dbReference>
<evidence type="ECO:0000256" key="2">
    <source>
        <dbReference type="ARBA" id="ARBA00005992"/>
    </source>
</evidence>
<dbReference type="PANTHER" id="PTHR41533">
    <property type="entry name" value="L,D-TRANSPEPTIDASE HI_1667-RELATED"/>
    <property type="match status" value="1"/>
</dbReference>